<evidence type="ECO:0000313" key="2">
    <source>
        <dbReference type="EMBL" id="KIW00817.1"/>
    </source>
</evidence>
<protein>
    <submittedName>
        <fullName evidence="2">Uncharacterized protein</fullName>
    </submittedName>
</protein>
<feature type="region of interest" description="Disordered" evidence="1">
    <location>
        <begin position="202"/>
        <end position="239"/>
    </location>
</feature>
<dbReference type="GeneID" id="27315553"/>
<dbReference type="InParanoid" id="A0A0D1YIW3"/>
<feature type="compositionally biased region" description="Basic and acidic residues" evidence="1">
    <location>
        <begin position="219"/>
        <end position="231"/>
    </location>
</feature>
<dbReference type="RefSeq" id="XP_016210686.1">
    <property type="nucleotide sequence ID" value="XM_016361360.1"/>
</dbReference>
<keyword evidence="3" id="KW-1185">Reference proteome</keyword>
<accession>A0A0D1YIW3</accession>
<reference evidence="2 3" key="1">
    <citation type="submission" date="2015-01" db="EMBL/GenBank/DDBJ databases">
        <title>The Genome Sequence of Ochroconis gallopava CBS43764.</title>
        <authorList>
            <consortium name="The Broad Institute Genomics Platform"/>
            <person name="Cuomo C."/>
            <person name="de Hoog S."/>
            <person name="Gorbushina A."/>
            <person name="Stielow B."/>
            <person name="Teixiera M."/>
            <person name="Abouelleil A."/>
            <person name="Chapman S.B."/>
            <person name="Priest M."/>
            <person name="Young S.K."/>
            <person name="Wortman J."/>
            <person name="Nusbaum C."/>
            <person name="Birren B."/>
        </authorList>
    </citation>
    <scope>NUCLEOTIDE SEQUENCE [LARGE SCALE GENOMIC DNA]</scope>
    <source>
        <strain evidence="2 3">CBS 43764</strain>
    </source>
</reference>
<dbReference type="EMBL" id="KN847559">
    <property type="protein sequence ID" value="KIW00817.1"/>
    <property type="molecule type" value="Genomic_DNA"/>
</dbReference>
<proteinExistence type="predicted"/>
<evidence type="ECO:0000256" key="1">
    <source>
        <dbReference type="SAM" id="MobiDB-lite"/>
    </source>
</evidence>
<evidence type="ECO:0000313" key="3">
    <source>
        <dbReference type="Proteomes" id="UP000053259"/>
    </source>
</evidence>
<dbReference type="Proteomes" id="UP000053259">
    <property type="component" value="Unassembled WGS sequence"/>
</dbReference>
<sequence length="239" mass="26582">MATSTLHSPFIKASPAPMAGTGLYSFLPEQQQQSENSYVSLPTDLLNPNPETFVLPSMNTNVGSSGTSEAEAASAVIRRMCLEVPSIFNENQKLKAKAVKDKQRMRKYAEDFAKLESQLPSLQSMDQTIKGVALSLEGRSRMEDMLEVALAGETRAKIQLSNALRQAHAWRAAYDDMAQRVASMRLCSHCCGARDSIWRYSPVHREDEGEAVDDESDSEDRTGVEIVEKNHQNKRRKTS</sequence>
<dbReference type="AlphaFoldDB" id="A0A0D1YIW3"/>
<organism evidence="2 3">
    <name type="scientific">Verruconis gallopava</name>
    <dbReference type="NCBI Taxonomy" id="253628"/>
    <lineage>
        <taxon>Eukaryota</taxon>
        <taxon>Fungi</taxon>
        <taxon>Dikarya</taxon>
        <taxon>Ascomycota</taxon>
        <taxon>Pezizomycotina</taxon>
        <taxon>Dothideomycetes</taxon>
        <taxon>Pleosporomycetidae</taxon>
        <taxon>Venturiales</taxon>
        <taxon>Sympoventuriaceae</taxon>
        <taxon>Verruconis</taxon>
    </lineage>
</organism>
<feature type="compositionally biased region" description="Acidic residues" evidence="1">
    <location>
        <begin position="208"/>
        <end position="218"/>
    </location>
</feature>
<name>A0A0D1YIW3_9PEZI</name>
<dbReference type="VEuPathDB" id="FungiDB:PV09_07580"/>
<gene>
    <name evidence="2" type="ORF">PV09_07580</name>
</gene>
<dbReference type="HOGENOM" id="CLU_1161918_0_0_1"/>